<evidence type="ECO:0000313" key="2">
    <source>
        <dbReference type="EMBL" id="KAK7498591.1"/>
    </source>
</evidence>
<reference evidence="2 3" key="1">
    <citation type="journal article" date="2023" name="Sci. Data">
        <title>Genome assembly of the Korean intertidal mud-creeper Batillaria attramentaria.</title>
        <authorList>
            <person name="Patra A.K."/>
            <person name="Ho P.T."/>
            <person name="Jun S."/>
            <person name="Lee S.J."/>
            <person name="Kim Y."/>
            <person name="Won Y.J."/>
        </authorList>
    </citation>
    <scope>NUCLEOTIDE SEQUENCE [LARGE SCALE GENOMIC DNA]</scope>
    <source>
        <strain evidence="2">Wonlab-2016</strain>
    </source>
</reference>
<accession>A0ABD0LH69</accession>
<keyword evidence="3" id="KW-1185">Reference proteome</keyword>
<name>A0ABD0LH69_9CAEN</name>
<dbReference type="EMBL" id="JACVVK020000050">
    <property type="protein sequence ID" value="KAK7498591.1"/>
    <property type="molecule type" value="Genomic_DNA"/>
</dbReference>
<sequence length="106" mass="11818">MAWRGAVGDFSLSSNYDGGREQSQHDRDTWRDGSWRPRRYVLVARSRAGKGEKVCAYHWSERAGRVHGMDLGTGGFGGGRSGQGVERSSAEHRLVIVNKLEFLKPL</sequence>
<dbReference type="Proteomes" id="UP001519460">
    <property type="component" value="Unassembled WGS sequence"/>
</dbReference>
<evidence type="ECO:0000256" key="1">
    <source>
        <dbReference type="SAM" id="MobiDB-lite"/>
    </source>
</evidence>
<organism evidence="2 3">
    <name type="scientific">Batillaria attramentaria</name>
    <dbReference type="NCBI Taxonomy" id="370345"/>
    <lineage>
        <taxon>Eukaryota</taxon>
        <taxon>Metazoa</taxon>
        <taxon>Spiralia</taxon>
        <taxon>Lophotrochozoa</taxon>
        <taxon>Mollusca</taxon>
        <taxon>Gastropoda</taxon>
        <taxon>Caenogastropoda</taxon>
        <taxon>Sorbeoconcha</taxon>
        <taxon>Cerithioidea</taxon>
        <taxon>Batillariidae</taxon>
        <taxon>Batillaria</taxon>
    </lineage>
</organism>
<protein>
    <submittedName>
        <fullName evidence="2">Uncharacterized protein</fullName>
    </submittedName>
</protein>
<gene>
    <name evidence="2" type="ORF">BaRGS_00010251</name>
</gene>
<dbReference type="AlphaFoldDB" id="A0ABD0LH69"/>
<proteinExistence type="predicted"/>
<feature type="region of interest" description="Disordered" evidence="1">
    <location>
        <begin position="1"/>
        <end position="32"/>
    </location>
</feature>
<feature type="compositionally biased region" description="Basic and acidic residues" evidence="1">
    <location>
        <begin position="18"/>
        <end position="32"/>
    </location>
</feature>
<evidence type="ECO:0000313" key="3">
    <source>
        <dbReference type="Proteomes" id="UP001519460"/>
    </source>
</evidence>
<comment type="caution">
    <text evidence="2">The sequence shown here is derived from an EMBL/GenBank/DDBJ whole genome shotgun (WGS) entry which is preliminary data.</text>
</comment>